<dbReference type="GeneID" id="37038180"/>
<organism evidence="1 2">
    <name type="scientific">Ceraceosorus guamensis</name>
    <dbReference type="NCBI Taxonomy" id="1522189"/>
    <lineage>
        <taxon>Eukaryota</taxon>
        <taxon>Fungi</taxon>
        <taxon>Dikarya</taxon>
        <taxon>Basidiomycota</taxon>
        <taxon>Ustilaginomycotina</taxon>
        <taxon>Exobasidiomycetes</taxon>
        <taxon>Ceraceosorales</taxon>
        <taxon>Ceraceosoraceae</taxon>
        <taxon>Ceraceosorus</taxon>
    </lineage>
</organism>
<proteinExistence type="predicted"/>
<dbReference type="Proteomes" id="UP000245783">
    <property type="component" value="Unassembled WGS sequence"/>
</dbReference>
<gene>
    <name evidence="1" type="ORF">IE81DRAFT_348867</name>
</gene>
<evidence type="ECO:0000313" key="1">
    <source>
        <dbReference type="EMBL" id="PWN40851.1"/>
    </source>
</evidence>
<dbReference type="EMBL" id="KZ819405">
    <property type="protein sequence ID" value="PWN40851.1"/>
    <property type="molecule type" value="Genomic_DNA"/>
</dbReference>
<accession>A0A316VX47</accession>
<dbReference type="RefSeq" id="XP_025368011.1">
    <property type="nucleotide sequence ID" value="XM_025516310.1"/>
</dbReference>
<dbReference type="InParanoid" id="A0A316VX47"/>
<reference evidence="1 2" key="1">
    <citation type="journal article" date="2018" name="Mol. Biol. Evol.">
        <title>Broad Genomic Sampling Reveals a Smut Pathogenic Ancestry of the Fungal Clade Ustilaginomycotina.</title>
        <authorList>
            <person name="Kijpornyongpan T."/>
            <person name="Mondo S.J."/>
            <person name="Barry K."/>
            <person name="Sandor L."/>
            <person name="Lee J."/>
            <person name="Lipzen A."/>
            <person name="Pangilinan J."/>
            <person name="LaButti K."/>
            <person name="Hainaut M."/>
            <person name="Henrissat B."/>
            <person name="Grigoriev I.V."/>
            <person name="Spatafora J.W."/>
            <person name="Aime M.C."/>
        </authorList>
    </citation>
    <scope>NUCLEOTIDE SEQUENCE [LARGE SCALE GENOMIC DNA]</scope>
    <source>
        <strain evidence="1 2">MCA 4658</strain>
    </source>
</reference>
<dbReference type="OrthoDB" id="10489837at2759"/>
<keyword evidence="2" id="KW-1185">Reference proteome</keyword>
<name>A0A316VX47_9BASI</name>
<protein>
    <submittedName>
        <fullName evidence="1">Uncharacterized protein</fullName>
    </submittedName>
</protein>
<evidence type="ECO:0000313" key="2">
    <source>
        <dbReference type="Proteomes" id="UP000245783"/>
    </source>
</evidence>
<sequence>MPTRQHNHTGRVDNFDLSSPAAFELETLFVVAETADSTMVGYVQLLETIGTGLAEPLYNLWHQGMLKGGAQFMTEESWQGISNANTPHKVHFDLPQVSASVSMLANAVSRTNACAENQVAPASGQAAFNAYASADCSRKVFGVSARLPAHKVRTMPQQFQQAIPKALDYPLHVKYNKSAGLVRFMSCWNDQQEKEDGHQPFFPRWEPFTQQHVRDTFVTVFDITILEIVACITHNCSPFTDQQMHTLYALLSMDADRHPESSLAHIWEDAHLIMHNHGVTDAWYKDGVKAK</sequence>
<dbReference type="AlphaFoldDB" id="A0A316VX47"/>